<protein>
    <submittedName>
        <fullName evidence="10">Putative D,D-dipeptide transport system permease protein DdpC</fullName>
    </submittedName>
</protein>
<comment type="subcellular location">
    <subcellularLocation>
        <location evidence="1 8">Cell membrane</location>
        <topology evidence="1 8">Multi-pass membrane protein</topology>
    </subcellularLocation>
</comment>
<feature type="transmembrane region" description="Helical" evidence="8">
    <location>
        <begin position="91"/>
        <end position="117"/>
    </location>
</feature>
<dbReference type="InterPro" id="IPR000515">
    <property type="entry name" value="MetI-like"/>
</dbReference>
<evidence type="ECO:0000256" key="8">
    <source>
        <dbReference type="RuleBase" id="RU363032"/>
    </source>
</evidence>
<feature type="transmembrane region" description="Helical" evidence="8">
    <location>
        <begin position="25"/>
        <end position="47"/>
    </location>
</feature>
<dbReference type="GO" id="GO:0005886">
    <property type="term" value="C:plasma membrane"/>
    <property type="evidence" value="ECO:0007669"/>
    <property type="project" value="UniProtKB-SubCell"/>
</dbReference>
<dbReference type="PANTHER" id="PTHR43386">
    <property type="entry name" value="OLIGOPEPTIDE TRANSPORT SYSTEM PERMEASE PROTEIN APPC"/>
    <property type="match status" value="1"/>
</dbReference>
<feature type="transmembrane region" description="Helical" evidence="8">
    <location>
        <begin position="129"/>
        <end position="147"/>
    </location>
</feature>
<evidence type="ECO:0000313" key="10">
    <source>
        <dbReference type="EMBL" id="VYU02261.1"/>
    </source>
</evidence>
<proteinExistence type="inferred from homology"/>
<dbReference type="Pfam" id="PF00528">
    <property type="entry name" value="BPD_transp_1"/>
    <property type="match status" value="1"/>
</dbReference>
<accession>A0A6N3BJZ7</accession>
<dbReference type="Pfam" id="PF12911">
    <property type="entry name" value="OppC_N"/>
    <property type="match status" value="1"/>
</dbReference>
<feature type="transmembrane region" description="Helical" evidence="8">
    <location>
        <begin position="250"/>
        <end position="275"/>
    </location>
</feature>
<organism evidence="10">
    <name type="scientific">Intestinibacter bartlettii</name>
    <dbReference type="NCBI Taxonomy" id="261299"/>
    <lineage>
        <taxon>Bacteria</taxon>
        <taxon>Bacillati</taxon>
        <taxon>Bacillota</taxon>
        <taxon>Clostridia</taxon>
        <taxon>Peptostreptococcales</taxon>
        <taxon>Peptostreptococcaceae</taxon>
        <taxon>Intestinibacter</taxon>
    </lineage>
</organism>
<keyword evidence="6 8" id="KW-0472">Membrane</keyword>
<dbReference type="CDD" id="cd06261">
    <property type="entry name" value="TM_PBP2"/>
    <property type="match status" value="1"/>
</dbReference>
<comment type="similarity">
    <text evidence="7">Belongs to the binding-protein-dependent transport system permease family. OppBC subfamily.</text>
</comment>
<dbReference type="NCBIfam" id="NF045474">
    <property type="entry name" value="Opp2C"/>
    <property type="match status" value="1"/>
</dbReference>
<keyword evidence="5 8" id="KW-1133">Transmembrane helix</keyword>
<evidence type="ECO:0000256" key="3">
    <source>
        <dbReference type="ARBA" id="ARBA00022475"/>
    </source>
</evidence>
<evidence type="ECO:0000256" key="1">
    <source>
        <dbReference type="ARBA" id="ARBA00004651"/>
    </source>
</evidence>
<sequence>MDNSIKKVNIKQKNSVLKKITSTKLNLVISIMLTILLLTICIIAPYISPYDPNLQDLSISLMPPNSEHLFGTDKFGRDLFSRVLCGGAPSILGSVAIVFIVTVIGVFIGVLGGYFGGKIDSFLSKINDIFLAFPGMVLAVVVAGMLGNGLLNAIIALSIVRWTKFARLARSKTISIKEMTFISSCKISGLSDFQIITKHIIPNIMRELVITVMLDIGVTMLEIAGLSFLGLGVQPPTAEWGYMLNEGRSYLSTCPWLVLYPGCAIIISVMILNYLGDSIRDFLDPDYKEV</sequence>
<dbReference type="PROSITE" id="PS50928">
    <property type="entry name" value="ABC_TM1"/>
    <property type="match status" value="1"/>
</dbReference>
<dbReference type="InterPro" id="IPR050366">
    <property type="entry name" value="BP-dependent_transpt_permease"/>
</dbReference>
<keyword evidence="4 8" id="KW-0812">Transmembrane</keyword>
<evidence type="ECO:0000256" key="5">
    <source>
        <dbReference type="ARBA" id="ARBA00022989"/>
    </source>
</evidence>
<evidence type="ECO:0000256" key="7">
    <source>
        <dbReference type="ARBA" id="ARBA00024202"/>
    </source>
</evidence>
<name>A0A6N3BJZ7_9FIRM</name>
<dbReference type="Gene3D" id="1.10.3720.10">
    <property type="entry name" value="MetI-like"/>
    <property type="match status" value="1"/>
</dbReference>
<evidence type="ECO:0000256" key="6">
    <source>
        <dbReference type="ARBA" id="ARBA00023136"/>
    </source>
</evidence>
<evidence type="ECO:0000256" key="4">
    <source>
        <dbReference type="ARBA" id="ARBA00022692"/>
    </source>
</evidence>
<dbReference type="AlphaFoldDB" id="A0A6N3BJZ7"/>
<dbReference type="InterPro" id="IPR053385">
    <property type="entry name" value="ABC_transport_permease"/>
</dbReference>
<dbReference type="SUPFAM" id="SSF161098">
    <property type="entry name" value="MetI-like"/>
    <property type="match status" value="1"/>
</dbReference>
<dbReference type="RefSeq" id="WP_024037962.1">
    <property type="nucleotide sequence ID" value="NZ_CACRUE010000024.1"/>
</dbReference>
<dbReference type="EMBL" id="CACRUE010000024">
    <property type="protein sequence ID" value="VYU02261.1"/>
    <property type="molecule type" value="Genomic_DNA"/>
</dbReference>
<reference evidence="10" key="1">
    <citation type="submission" date="2019-11" db="EMBL/GenBank/DDBJ databases">
        <authorList>
            <person name="Feng L."/>
        </authorList>
    </citation>
    <scope>NUCLEOTIDE SEQUENCE</scope>
    <source>
        <strain evidence="10">IbartlettiiLFYP30</strain>
    </source>
</reference>
<dbReference type="GO" id="GO:0055085">
    <property type="term" value="P:transmembrane transport"/>
    <property type="evidence" value="ECO:0007669"/>
    <property type="project" value="InterPro"/>
</dbReference>
<evidence type="ECO:0000256" key="2">
    <source>
        <dbReference type="ARBA" id="ARBA00022448"/>
    </source>
</evidence>
<dbReference type="InterPro" id="IPR035906">
    <property type="entry name" value="MetI-like_sf"/>
</dbReference>
<dbReference type="PANTHER" id="PTHR43386:SF1">
    <property type="entry name" value="D,D-DIPEPTIDE TRANSPORT SYSTEM PERMEASE PROTEIN DDPC-RELATED"/>
    <property type="match status" value="1"/>
</dbReference>
<feature type="domain" description="ABC transmembrane type-1" evidence="9">
    <location>
        <begin position="91"/>
        <end position="276"/>
    </location>
</feature>
<gene>
    <name evidence="10" type="primary">ddpC</name>
    <name evidence="10" type="ORF">IBLFYP30_01545</name>
</gene>
<keyword evidence="3" id="KW-1003">Cell membrane</keyword>
<dbReference type="InterPro" id="IPR025966">
    <property type="entry name" value="OppC_N"/>
</dbReference>
<feature type="transmembrane region" description="Helical" evidence="8">
    <location>
        <begin position="208"/>
        <end position="230"/>
    </location>
</feature>
<evidence type="ECO:0000259" key="9">
    <source>
        <dbReference type="PROSITE" id="PS50928"/>
    </source>
</evidence>
<keyword evidence="2 8" id="KW-0813">Transport</keyword>